<dbReference type="SUPFAM" id="SSF47928">
    <property type="entry name" value="N-terminal domain of the delta subunit of the F1F0-ATP synthase"/>
    <property type="match status" value="1"/>
</dbReference>
<comment type="subcellular location">
    <subcellularLocation>
        <location evidence="7">Cell membrane</location>
        <topology evidence="7">Peripheral membrane protein</topology>
    </subcellularLocation>
    <subcellularLocation>
        <location evidence="1">Membrane</location>
    </subcellularLocation>
</comment>
<evidence type="ECO:0000256" key="7">
    <source>
        <dbReference type="HAMAP-Rule" id="MF_01416"/>
    </source>
</evidence>
<dbReference type="RefSeq" id="WP_209467876.1">
    <property type="nucleotide sequence ID" value="NZ_JAGGLG010000035.1"/>
</dbReference>
<protein>
    <recommendedName>
        <fullName evidence="7">ATP synthase subunit delta</fullName>
    </recommendedName>
    <alternativeName>
        <fullName evidence="7">ATP synthase F(1) sector subunit delta</fullName>
    </alternativeName>
    <alternativeName>
        <fullName evidence="7">F-type ATPase subunit delta</fullName>
        <shortName evidence="7">F-ATPase subunit delta</shortName>
    </alternativeName>
</protein>
<evidence type="ECO:0000256" key="2">
    <source>
        <dbReference type="ARBA" id="ARBA00022448"/>
    </source>
</evidence>
<proteinExistence type="inferred from homology"/>
<dbReference type="Proteomes" id="UP001519289">
    <property type="component" value="Unassembled WGS sequence"/>
</dbReference>
<keyword evidence="6 7" id="KW-0066">ATP synthesis</keyword>
<dbReference type="InterPro" id="IPR000711">
    <property type="entry name" value="ATPase_OSCP/dsu"/>
</dbReference>
<evidence type="ECO:0000256" key="6">
    <source>
        <dbReference type="ARBA" id="ARBA00023310"/>
    </source>
</evidence>
<reference evidence="8 9" key="1">
    <citation type="submission" date="2021-03" db="EMBL/GenBank/DDBJ databases">
        <title>Genomic Encyclopedia of Type Strains, Phase IV (KMG-IV): sequencing the most valuable type-strain genomes for metagenomic binning, comparative biology and taxonomic classification.</title>
        <authorList>
            <person name="Goeker M."/>
        </authorList>
    </citation>
    <scope>NUCLEOTIDE SEQUENCE [LARGE SCALE GENOMIC DNA]</scope>
    <source>
        <strain evidence="8 9">DSM 27138</strain>
    </source>
</reference>
<keyword evidence="7" id="KW-0139">CF(1)</keyword>
<dbReference type="InterPro" id="IPR026015">
    <property type="entry name" value="ATP_synth_OSCP/delta_N_sf"/>
</dbReference>
<dbReference type="PRINTS" id="PR00125">
    <property type="entry name" value="ATPASEDELTA"/>
</dbReference>
<comment type="function">
    <text evidence="7">This protein is part of the stalk that links CF(0) to CF(1). It either transmits conformational changes from CF(0) to CF(1) or is implicated in proton conduction.</text>
</comment>
<dbReference type="EMBL" id="JAGGLG010000035">
    <property type="protein sequence ID" value="MBP2019776.1"/>
    <property type="molecule type" value="Genomic_DNA"/>
</dbReference>
<keyword evidence="3 7" id="KW-0375">Hydrogen ion transport</keyword>
<evidence type="ECO:0000313" key="8">
    <source>
        <dbReference type="EMBL" id="MBP2019776.1"/>
    </source>
</evidence>
<comment type="function">
    <text evidence="7">F(1)F(0) ATP synthase produces ATP from ADP in the presence of a proton or sodium gradient. F-type ATPases consist of two structural domains, F(1) containing the extramembraneous catalytic core and F(0) containing the membrane proton channel, linked together by a central stalk and a peripheral stalk. During catalysis, ATP synthesis in the catalytic domain of F(1) is coupled via a rotary mechanism of the central stalk subunits to proton translocation.</text>
</comment>
<organism evidence="8 9">
    <name type="scientific">Symbiobacterium terraclitae</name>
    <dbReference type="NCBI Taxonomy" id="557451"/>
    <lineage>
        <taxon>Bacteria</taxon>
        <taxon>Bacillati</taxon>
        <taxon>Bacillota</taxon>
        <taxon>Clostridia</taxon>
        <taxon>Eubacteriales</taxon>
        <taxon>Symbiobacteriaceae</taxon>
        <taxon>Symbiobacterium</taxon>
    </lineage>
</organism>
<evidence type="ECO:0000256" key="1">
    <source>
        <dbReference type="ARBA" id="ARBA00004370"/>
    </source>
</evidence>
<keyword evidence="7" id="KW-1003">Cell membrane</keyword>
<keyword evidence="9" id="KW-1185">Reference proteome</keyword>
<dbReference type="NCBIfam" id="TIGR01145">
    <property type="entry name" value="ATP_synt_delta"/>
    <property type="match status" value="1"/>
</dbReference>
<comment type="caution">
    <text evidence="8">The sequence shown here is derived from an EMBL/GenBank/DDBJ whole genome shotgun (WGS) entry which is preliminary data.</text>
</comment>
<evidence type="ECO:0000256" key="4">
    <source>
        <dbReference type="ARBA" id="ARBA00023065"/>
    </source>
</evidence>
<sequence length="186" mass="20941">MLNQAVSRRYAQALFELAQEKGLLDQVSRELELVLQMIEADGYLRAFINDAVISPAQKREVLGRVLEGKVSPLVLHFLYVVVQKRRETYLPGIYRAFQDLANEALGVVEVEVRSAVPLAEETARNLEAKLVARLGKRVKFRTQVAPELIGGLVVRVGDTLMDGSVRTRLRRMRERLISSQSKVIEG</sequence>
<keyword evidence="4 7" id="KW-0406">Ion transport</keyword>
<dbReference type="NCBIfam" id="NF004402">
    <property type="entry name" value="PRK05758.2-2"/>
    <property type="match status" value="1"/>
</dbReference>
<evidence type="ECO:0000313" key="9">
    <source>
        <dbReference type="Proteomes" id="UP001519289"/>
    </source>
</evidence>
<keyword evidence="2 7" id="KW-0813">Transport</keyword>
<accession>A0ABS4JXR1</accession>
<keyword evidence="5 7" id="KW-0472">Membrane</keyword>
<gene>
    <name evidence="7" type="primary">atpH</name>
    <name evidence="8" type="ORF">J2Z79_003218</name>
</gene>
<dbReference type="Gene3D" id="1.10.520.20">
    <property type="entry name" value="N-terminal domain of the delta subunit of the F1F0-ATP synthase"/>
    <property type="match status" value="1"/>
</dbReference>
<dbReference type="PANTHER" id="PTHR11910">
    <property type="entry name" value="ATP SYNTHASE DELTA CHAIN"/>
    <property type="match status" value="1"/>
</dbReference>
<dbReference type="NCBIfam" id="NF004403">
    <property type="entry name" value="PRK05758.2-4"/>
    <property type="match status" value="1"/>
</dbReference>
<name>A0ABS4JXR1_9FIRM</name>
<evidence type="ECO:0000256" key="3">
    <source>
        <dbReference type="ARBA" id="ARBA00022781"/>
    </source>
</evidence>
<comment type="similarity">
    <text evidence="7">Belongs to the ATPase delta chain family.</text>
</comment>
<dbReference type="HAMAP" id="MF_01416">
    <property type="entry name" value="ATP_synth_delta_bact"/>
    <property type="match status" value="1"/>
</dbReference>
<evidence type="ECO:0000256" key="5">
    <source>
        <dbReference type="ARBA" id="ARBA00023136"/>
    </source>
</evidence>
<dbReference type="Pfam" id="PF00213">
    <property type="entry name" value="OSCP"/>
    <property type="match status" value="1"/>
</dbReference>